<protein>
    <recommendedName>
        <fullName evidence="1">Phosphohexomutase</fullName>
    </recommendedName>
    <alternativeName>
        <fullName evidence="2">Phosphomannose isomerase</fullName>
    </alternativeName>
</protein>
<dbReference type="InterPro" id="IPR011051">
    <property type="entry name" value="RmlC_Cupin_sf"/>
</dbReference>
<dbReference type="Pfam" id="PF21621">
    <property type="entry name" value="MPI_cupin_dom"/>
    <property type="match status" value="1"/>
</dbReference>
<feature type="domain" description="Mannose-6-phosphate isomerase cupin" evidence="4">
    <location>
        <begin position="289"/>
        <end position="354"/>
    </location>
</feature>
<name>A0A1H4JRU7_9FLAO</name>
<dbReference type="InterPro" id="IPR014710">
    <property type="entry name" value="RmlC-like_jellyroll"/>
</dbReference>
<gene>
    <name evidence="5" type="ORF">SAMN05192540_0542</name>
</gene>
<dbReference type="CDD" id="cd07010">
    <property type="entry name" value="cupin_PMI_type_I_N_bac"/>
    <property type="match status" value="1"/>
</dbReference>
<dbReference type="RefSeq" id="WP_074674666.1">
    <property type="nucleotide sequence ID" value="NZ_FNTB01000001.1"/>
</dbReference>
<feature type="domain" description="Phosphomannose isomerase type I catalytic" evidence="3">
    <location>
        <begin position="73"/>
        <end position="131"/>
    </location>
</feature>
<proteinExistence type="predicted"/>
<reference evidence="5 6" key="1">
    <citation type="submission" date="2016-10" db="EMBL/GenBank/DDBJ databases">
        <authorList>
            <person name="de Groot N.N."/>
        </authorList>
    </citation>
    <scope>NUCLEOTIDE SEQUENCE [LARGE SCALE GENOMIC DNA]</scope>
    <source>
        <strain evidence="5 6">MAR_2009_71</strain>
    </source>
</reference>
<dbReference type="Proteomes" id="UP000183038">
    <property type="component" value="Unassembled WGS sequence"/>
</dbReference>
<dbReference type="GO" id="GO:0004476">
    <property type="term" value="F:mannose-6-phosphate isomerase activity"/>
    <property type="evidence" value="ECO:0007669"/>
    <property type="project" value="InterPro"/>
</dbReference>
<evidence type="ECO:0000259" key="3">
    <source>
        <dbReference type="Pfam" id="PF20511"/>
    </source>
</evidence>
<dbReference type="InterPro" id="IPR049071">
    <property type="entry name" value="MPI_cupin_dom"/>
</dbReference>
<dbReference type="GO" id="GO:0008270">
    <property type="term" value="F:zinc ion binding"/>
    <property type="evidence" value="ECO:0007669"/>
    <property type="project" value="InterPro"/>
</dbReference>
<evidence type="ECO:0000256" key="1">
    <source>
        <dbReference type="ARBA" id="ARBA00029741"/>
    </source>
</evidence>
<dbReference type="AlphaFoldDB" id="A0A1H4JRU7"/>
<sequence length="366" mass="40969">MNTDFQQYAYIPLKQFSNRVWRTYEGGALIDKWKKDSPEVDGSLPEEWIMSTVTARGKGRPDNEGLSMVQTPSGTYSLKELVASNKELYLGKALADKFGATGVLIKMLDSKERLTIQVHPDKDYAKTMLDSAFGKTESWYVLNKREINGEKSVIYMGFKEGVTREQWEILFKNQDIEGMLDCLHKIEVNPGDAYMIYGGVPHAIGSGCFLMEVQEPTDYTMRVEKVTPAGLTISDELIHQGVGEQNMLDCFHYDGCSYEEALKRWKVSPKTIDSSDKHTLNTIFNESHTDCFGLSELDLTVNGEHSLKANGSFFVAVIYYGEGTIISGGKEYGFAQGDEIFFSAAIEEVKFSSTIASKILLCYPPS</sequence>
<organism evidence="5 6">
    <name type="scientific">Maribacter dokdonensis</name>
    <dbReference type="NCBI Taxonomy" id="320912"/>
    <lineage>
        <taxon>Bacteria</taxon>
        <taxon>Pseudomonadati</taxon>
        <taxon>Bacteroidota</taxon>
        <taxon>Flavobacteriia</taxon>
        <taxon>Flavobacteriales</taxon>
        <taxon>Flavobacteriaceae</taxon>
        <taxon>Maribacter</taxon>
    </lineage>
</organism>
<dbReference type="SUPFAM" id="SSF51182">
    <property type="entry name" value="RmlC-like cupins"/>
    <property type="match status" value="1"/>
</dbReference>
<keyword evidence="5" id="KW-0413">Isomerase</keyword>
<accession>A0A1H4JRU7</accession>
<dbReference type="Gene3D" id="2.60.120.10">
    <property type="entry name" value="Jelly Rolls"/>
    <property type="match status" value="2"/>
</dbReference>
<evidence type="ECO:0000313" key="6">
    <source>
        <dbReference type="Proteomes" id="UP000183038"/>
    </source>
</evidence>
<dbReference type="Pfam" id="PF20511">
    <property type="entry name" value="PMI_typeI_cat"/>
    <property type="match status" value="1"/>
</dbReference>
<dbReference type="EMBL" id="FNTB01000001">
    <property type="protein sequence ID" value="SEB49009.1"/>
    <property type="molecule type" value="Genomic_DNA"/>
</dbReference>
<dbReference type="InterPro" id="IPR046457">
    <property type="entry name" value="PMI_typeI_cat"/>
</dbReference>
<evidence type="ECO:0000313" key="5">
    <source>
        <dbReference type="EMBL" id="SEB49009.1"/>
    </source>
</evidence>
<evidence type="ECO:0000259" key="4">
    <source>
        <dbReference type="Pfam" id="PF21621"/>
    </source>
</evidence>
<evidence type="ECO:0000256" key="2">
    <source>
        <dbReference type="ARBA" id="ARBA00030762"/>
    </source>
</evidence>